<dbReference type="RefSeq" id="WP_057798527.1">
    <property type="nucleotide sequence ID" value="NZ_AZFM01000013.1"/>
</dbReference>
<keyword evidence="2" id="KW-1185">Reference proteome</keyword>
<organism evidence="1 2">
    <name type="scientific">Lactobacillus kalixensis DSM 16043</name>
    <dbReference type="NCBI Taxonomy" id="1423763"/>
    <lineage>
        <taxon>Bacteria</taxon>
        <taxon>Bacillati</taxon>
        <taxon>Bacillota</taxon>
        <taxon>Bacilli</taxon>
        <taxon>Lactobacillales</taxon>
        <taxon>Lactobacillaceae</taxon>
        <taxon>Lactobacillus</taxon>
    </lineage>
</organism>
<dbReference type="Proteomes" id="UP000051036">
    <property type="component" value="Unassembled WGS sequence"/>
</dbReference>
<gene>
    <name evidence="1" type="ORF">FC46_GL000323</name>
</gene>
<dbReference type="EMBL" id="AZFM01000013">
    <property type="protein sequence ID" value="KRL90221.1"/>
    <property type="molecule type" value="Genomic_DNA"/>
</dbReference>
<reference evidence="1 2" key="1">
    <citation type="journal article" date="2015" name="Genome Announc.">
        <title>Expanding the biotechnology potential of lactobacilli through comparative genomics of 213 strains and associated genera.</title>
        <authorList>
            <person name="Sun Z."/>
            <person name="Harris H.M."/>
            <person name="McCann A."/>
            <person name="Guo C."/>
            <person name="Argimon S."/>
            <person name="Zhang W."/>
            <person name="Yang X."/>
            <person name="Jeffery I.B."/>
            <person name="Cooney J.C."/>
            <person name="Kagawa T.F."/>
            <person name="Liu W."/>
            <person name="Song Y."/>
            <person name="Salvetti E."/>
            <person name="Wrobel A."/>
            <person name="Rasinkangas P."/>
            <person name="Parkhill J."/>
            <person name="Rea M.C."/>
            <person name="O'Sullivan O."/>
            <person name="Ritari J."/>
            <person name="Douillard F.P."/>
            <person name="Paul Ross R."/>
            <person name="Yang R."/>
            <person name="Briner A.E."/>
            <person name="Felis G.E."/>
            <person name="de Vos W.M."/>
            <person name="Barrangou R."/>
            <person name="Klaenhammer T.R."/>
            <person name="Caufield P.W."/>
            <person name="Cui Y."/>
            <person name="Zhang H."/>
            <person name="O'Toole P.W."/>
        </authorList>
    </citation>
    <scope>NUCLEOTIDE SEQUENCE [LARGE SCALE GENOMIC DNA]</scope>
    <source>
        <strain evidence="1 2">DSM 16043</strain>
    </source>
</reference>
<dbReference type="Pfam" id="PF16993">
    <property type="entry name" value="Asp1"/>
    <property type="match status" value="1"/>
</dbReference>
<proteinExistence type="predicted"/>
<dbReference type="InterPro" id="IPR022372">
    <property type="entry name" value="Accessory_SS_Asp1"/>
</dbReference>
<evidence type="ECO:0000313" key="2">
    <source>
        <dbReference type="Proteomes" id="UP000051036"/>
    </source>
</evidence>
<dbReference type="STRING" id="1423763.FC46_GL000323"/>
<comment type="caution">
    <text evidence="1">The sequence shown here is derived from an EMBL/GenBank/DDBJ whole genome shotgun (WGS) entry which is preliminary data.</text>
</comment>
<protein>
    <submittedName>
        <fullName evidence="1">Accessory sec system protein asp1</fullName>
    </submittedName>
</protein>
<evidence type="ECO:0000313" key="1">
    <source>
        <dbReference type="EMBL" id="KRL90221.1"/>
    </source>
</evidence>
<sequence>MEYFIPAWHGQLSDWSSSIPRIEIYDAIVNMQLLRSGGRKVGLILTDYQPQFLSKLNQVGFYPDKIFSVFDFLQGISSNESQVFDYLDLNWPDDVRFDLTPFRILASSKDRLYASIIFDFNGRVLNVNYFDKDEKETKKLVFDTRGFVSTVEEGDVTTYYDQMGHWRFKHNIKTDHVLINQLFHFCEKTEYDHLSTLITEIIRDEVLPNVKKNDHLIVTLDDQAQVPIETFMVYPTIFTLNQLYPYTGDFKKIGNHTLVVDNRQKISEIDPSVSFIVIPSFLVDFKLGHSQRYKNQDIGIMIEHMRYEELKSILFALYPRLLTHASTDRIYFLYYNTEKENMINQVVADLQKEHPNEFSLNRPEKSKLENNLSDEEKLPNLIIKGKRLTSIADAMNFLDKARILINWNVTDPFIQTAAVSVGIPQLQNFKTLQLINHRNGLICKTPEDVADGVNYYLGNLGNWNQALVFDVQLMNAYSADNLLKQWQSVLNNEEEI</sequence>
<dbReference type="GO" id="GO:0015031">
    <property type="term" value="P:protein transport"/>
    <property type="evidence" value="ECO:0007669"/>
    <property type="project" value="InterPro"/>
</dbReference>
<dbReference type="OrthoDB" id="9767875at2"/>
<accession>A0A0R1UA63</accession>
<name>A0A0R1UA63_9LACO</name>
<dbReference type="PATRIC" id="fig|1423763.3.peg.328"/>
<dbReference type="NCBIfam" id="TIGR03713">
    <property type="entry name" value="acc_sec_asp1"/>
    <property type="match status" value="1"/>
</dbReference>
<dbReference type="AlphaFoldDB" id="A0A0R1UA63"/>